<evidence type="ECO:0000313" key="2">
    <source>
        <dbReference type="Proteomes" id="UP000050360"/>
    </source>
</evidence>
<comment type="caution">
    <text evidence="1">The sequence shown here is derived from an EMBL/GenBank/DDBJ whole genome shotgun (WGS) entry which is preliminary data.</text>
</comment>
<sequence length="208" mass="24070">MPECIKCGEFTKFNGGLCSKCYAEKQKTNDKSYYPKENDVRADNGGLTDRDYNYRYGMIKGRIAETLVQELFLALGYSVFRYGMENTIPGIMELLKGVRTDVANEIRRMPDFVVQNPKNGDVYFVEVKFRASEEFSLKDLPKDYPYRNAYIILVSKKHIKCVTVEELEAGEQITPSSRNYLGNRKEFDLDKQTIIDFCDFAVQFFQTV</sequence>
<reference evidence="1 2" key="1">
    <citation type="submission" date="2015-09" db="EMBL/GenBank/DDBJ databases">
        <title>A metagenomics-based metabolic model of nitrate-dependent anaerobic oxidation of methane by Methanoperedens-like archaea.</title>
        <authorList>
            <person name="Arshad A."/>
            <person name="Speth D.R."/>
            <person name="De Graaf R.M."/>
            <person name="Op Den Camp H.J."/>
            <person name="Jetten M.S."/>
            <person name="Welte C.U."/>
        </authorList>
    </citation>
    <scope>NUCLEOTIDE SEQUENCE [LARGE SCALE GENOMIC DNA]</scope>
</reference>
<dbReference type="AlphaFoldDB" id="A0A0P8A6A2"/>
<dbReference type="Proteomes" id="UP000050360">
    <property type="component" value="Unassembled WGS sequence"/>
</dbReference>
<evidence type="ECO:0000313" key="1">
    <source>
        <dbReference type="EMBL" id="KPQ43662.1"/>
    </source>
</evidence>
<name>A0A0P8A6A2_9EURY</name>
<gene>
    <name evidence="1" type="ORF">MPEBLZ_01848</name>
</gene>
<organism evidence="1 2">
    <name type="scientific">Candidatus Methanoperedens nitratireducens</name>
    <dbReference type="NCBI Taxonomy" id="1392998"/>
    <lineage>
        <taxon>Archaea</taxon>
        <taxon>Methanobacteriati</taxon>
        <taxon>Methanobacteriota</taxon>
        <taxon>Stenosarchaea group</taxon>
        <taxon>Methanomicrobia</taxon>
        <taxon>Methanosarcinales</taxon>
        <taxon>ANME-2 cluster</taxon>
        <taxon>Candidatus Methanoperedentaceae</taxon>
        <taxon>Candidatus Methanoperedens</taxon>
    </lineage>
</organism>
<protein>
    <submittedName>
        <fullName evidence="1">Uncharacterized protein</fullName>
    </submittedName>
</protein>
<accession>A0A0P8A6A2</accession>
<dbReference type="EMBL" id="LKCM01000137">
    <property type="protein sequence ID" value="KPQ43662.1"/>
    <property type="molecule type" value="Genomic_DNA"/>
</dbReference>
<proteinExistence type="predicted"/>